<dbReference type="InterPro" id="IPR015424">
    <property type="entry name" value="PyrdxlP-dep_Trfase"/>
</dbReference>
<evidence type="ECO:0000256" key="2">
    <source>
        <dbReference type="ARBA" id="ARBA00009077"/>
    </source>
</evidence>
<dbReference type="PIRSF" id="PIRSF001434">
    <property type="entry name" value="CGS"/>
    <property type="match status" value="1"/>
</dbReference>
<evidence type="ECO:0000313" key="7">
    <source>
        <dbReference type="Proteomes" id="UP001596098"/>
    </source>
</evidence>
<accession>A0ABW1QX89</accession>
<feature type="compositionally biased region" description="Low complexity" evidence="5">
    <location>
        <begin position="12"/>
        <end position="22"/>
    </location>
</feature>
<dbReference type="SUPFAM" id="SSF53383">
    <property type="entry name" value="PLP-dependent transferases"/>
    <property type="match status" value="1"/>
</dbReference>
<dbReference type="PANTHER" id="PTHR11808:SF15">
    <property type="entry name" value="CYSTATHIONINE GAMMA-LYASE"/>
    <property type="match status" value="1"/>
</dbReference>
<comment type="caution">
    <text evidence="6">The sequence shown here is derived from an EMBL/GenBank/DDBJ whole genome shotgun (WGS) entry which is preliminary data.</text>
</comment>
<feature type="region of interest" description="Disordered" evidence="5">
    <location>
        <begin position="1"/>
        <end position="23"/>
    </location>
</feature>
<feature type="compositionally biased region" description="Basic and acidic residues" evidence="5">
    <location>
        <begin position="1"/>
        <end position="10"/>
    </location>
</feature>
<evidence type="ECO:0000256" key="4">
    <source>
        <dbReference type="RuleBase" id="RU362118"/>
    </source>
</evidence>
<sequence length="377" mass="40119">MGTDFPRDLTETDATSASADAAPALHPSTVAVTAGRPAAAPDAPLNTPITMASTYRAGGDVEYGRFGNPTWSAFEDALGQLEGGRALAFSSGLAAVSTVLDLVGQGGKVVAARHSYNGTVMQMADMEARGRLTCVLVDITDTEAVVAACEDAVLVWLESPTNPALEVADIPAITAAAHEAGAYVVVDNTFATPVLQRPLEDDVDIVVHSATKYLSGHSDVLLGAVVTRDEELFSVLKGRRELMGAVPGTFETWLALRGLRTLHLRVERAQSNAAELVRRLGEHPAISEVRYPGFGAIVSIVLSEGAMAADLLTRKTKIWVHATSLGGVESTFERRRRWKTEPATIPDALVRMSVGIEDVEDLWNDLRTALDQLVLPA</sequence>
<proteinExistence type="inferred from homology"/>
<dbReference type="InterPro" id="IPR015422">
    <property type="entry name" value="PyrdxlP-dep_Trfase_small"/>
</dbReference>
<evidence type="ECO:0000256" key="3">
    <source>
        <dbReference type="ARBA" id="ARBA00022898"/>
    </source>
</evidence>
<dbReference type="EMBL" id="JBHSQI010000003">
    <property type="protein sequence ID" value="MFC6153452.1"/>
    <property type="molecule type" value="Genomic_DNA"/>
</dbReference>
<reference evidence="7" key="1">
    <citation type="journal article" date="2019" name="Int. J. Syst. Evol. Microbiol.">
        <title>The Global Catalogue of Microorganisms (GCM) 10K type strain sequencing project: providing services to taxonomists for standard genome sequencing and annotation.</title>
        <authorList>
            <consortium name="The Broad Institute Genomics Platform"/>
            <consortium name="The Broad Institute Genome Sequencing Center for Infectious Disease"/>
            <person name="Wu L."/>
            <person name="Ma J."/>
        </authorList>
    </citation>
    <scope>NUCLEOTIDE SEQUENCE [LARGE SCALE GENOMIC DNA]</scope>
    <source>
        <strain evidence="7">DFY28</strain>
    </source>
</reference>
<keyword evidence="7" id="KW-1185">Reference proteome</keyword>
<dbReference type="InterPro" id="IPR054542">
    <property type="entry name" value="Cys_met_metab_PP"/>
</dbReference>
<evidence type="ECO:0000256" key="5">
    <source>
        <dbReference type="SAM" id="MobiDB-lite"/>
    </source>
</evidence>
<keyword evidence="3 4" id="KW-0663">Pyridoxal phosphate</keyword>
<dbReference type="InterPro" id="IPR015421">
    <property type="entry name" value="PyrdxlP-dep_Trfase_major"/>
</dbReference>
<comment type="similarity">
    <text evidence="2 4">Belongs to the trans-sulfuration enzymes family.</text>
</comment>
<evidence type="ECO:0000313" key="6">
    <source>
        <dbReference type="EMBL" id="MFC6153452.1"/>
    </source>
</evidence>
<dbReference type="Gene3D" id="3.40.640.10">
    <property type="entry name" value="Type I PLP-dependent aspartate aminotransferase-like (Major domain)"/>
    <property type="match status" value="1"/>
</dbReference>
<evidence type="ECO:0000256" key="1">
    <source>
        <dbReference type="ARBA" id="ARBA00001933"/>
    </source>
</evidence>
<dbReference type="Gene3D" id="3.90.1150.10">
    <property type="entry name" value="Aspartate Aminotransferase, domain 1"/>
    <property type="match status" value="1"/>
</dbReference>
<dbReference type="Pfam" id="PF01053">
    <property type="entry name" value="Cys_Met_Meta_PP"/>
    <property type="match status" value="1"/>
</dbReference>
<dbReference type="RefSeq" id="WP_128221275.1">
    <property type="nucleotide sequence ID" value="NZ_CP034929.1"/>
</dbReference>
<comment type="cofactor">
    <cofactor evidence="1 4">
        <name>pyridoxal 5'-phosphate</name>
        <dbReference type="ChEBI" id="CHEBI:597326"/>
    </cofactor>
</comment>
<name>A0ABW1QX89_9ACTN</name>
<dbReference type="InterPro" id="IPR000277">
    <property type="entry name" value="Cys/Met-Metab_PyrdxlP-dep_enz"/>
</dbReference>
<protein>
    <submittedName>
        <fullName evidence="6">Trans-sulfuration enzyme family protein</fullName>
    </submittedName>
</protein>
<dbReference type="PANTHER" id="PTHR11808">
    <property type="entry name" value="TRANS-SULFURATION ENZYME FAMILY MEMBER"/>
    <property type="match status" value="1"/>
</dbReference>
<organism evidence="6 7">
    <name type="scientific">Nocardioides yefusunii</name>
    <dbReference type="NCBI Taxonomy" id="2500546"/>
    <lineage>
        <taxon>Bacteria</taxon>
        <taxon>Bacillati</taxon>
        <taxon>Actinomycetota</taxon>
        <taxon>Actinomycetes</taxon>
        <taxon>Propionibacteriales</taxon>
        <taxon>Nocardioidaceae</taxon>
        <taxon>Nocardioides</taxon>
    </lineage>
</organism>
<gene>
    <name evidence="6" type="ORF">ACFPWU_07195</name>
</gene>
<dbReference type="Proteomes" id="UP001596098">
    <property type="component" value="Unassembled WGS sequence"/>
</dbReference>
<dbReference type="PROSITE" id="PS00868">
    <property type="entry name" value="CYS_MET_METAB_PP"/>
    <property type="match status" value="1"/>
</dbReference>